<dbReference type="Proteomes" id="UP001455088">
    <property type="component" value="Unassembled WGS sequence"/>
</dbReference>
<evidence type="ECO:0000313" key="10">
    <source>
        <dbReference type="EMBL" id="MEL3953412.1"/>
    </source>
</evidence>
<dbReference type="PANTHER" id="PTHR43394:SF1">
    <property type="entry name" value="ATP-BINDING CASSETTE SUB-FAMILY B MEMBER 10, MITOCHONDRIAL"/>
    <property type="match status" value="1"/>
</dbReference>
<evidence type="ECO:0000256" key="4">
    <source>
        <dbReference type="ARBA" id="ARBA00022840"/>
    </source>
</evidence>
<feature type="transmembrane region" description="Helical" evidence="7">
    <location>
        <begin position="286"/>
        <end position="308"/>
    </location>
</feature>
<comment type="subcellular location">
    <subcellularLocation>
        <location evidence="1">Cell membrane</location>
        <topology evidence="1">Multi-pass membrane protein</topology>
    </subcellularLocation>
</comment>
<evidence type="ECO:0000259" key="8">
    <source>
        <dbReference type="PROSITE" id="PS50893"/>
    </source>
</evidence>
<dbReference type="InterPro" id="IPR003439">
    <property type="entry name" value="ABC_transporter-like_ATP-bd"/>
</dbReference>
<dbReference type="NCBIfam" id="TIGR02204">
    <property type="entry name" value="MsbA_rel"/>
    <property type="match status" value="1"/>
</dbReference>
<keyword evidence="3" id="KW-0547">Nucleotide-binding</keyword>
<evidence type="ECO:0000256" key="3">
    <source>
        <dbReference type="ARBA" id="ARBA00022741"/>
    </source>
</evidence>
<reference evidence="10 11" key="1">
    <citation type="submission" date="2024-04" db="EMBL/GenBank/DDBJ databases">
        <title>Bacterial endophytes with biocontrol capabilities against important plant pathogens.</title>
        <authorList>
            <person name="Alayande K.A."/>
        </authorList>
    </citation>
    <scope>NUCLEOTIDE SEQUENCE [LARGE SCALE GENOMIC DNA]</scope>
    <source>
        <strain evidence="10 11">KV22</strain>
    </source>
</reference>
<dbReference type="RefSeq" id="WP_102788338.1">
    <property type="nucleotide sequence ID" value="NZ_JBBYHY010000003.1"/>
</dbReference>
<dbReference type="InterPro" id="IPR027417">
    <property type="entry name" value="P-loop_NTPase"/>
</dbReference>
<gene>
    <name evidence="10" type="ORF">AAE039_07530</name>
</gene>
<dbReference type="SUPFAM" id="SSF90123">
    <property type="entry name" value="ABC transporter transmembrane region"/>
    <property type="match status" value="1"/>
</dbReference>
<keyword evidence="6 7" id="KW-0472">Membrane</keyword>
<dbReference type="PROSITE" id="PS00211">
    <property type="entry name" value="ABC_TRANSPORTER_1"/>
    <property type="match status" value="1"/>
</dbReference>
<feature type="transmembrane region" description="Helical" evidence="7">
    <location>
        <begin position="253"/>
        <end position="274"/>
    </location>
</feature>
<evidence type="ECO:0000256" key="7">
    <source>
        <dbReference type="SAM" id="Phobius"/>
    </source>
</evidence>
<comment type="caution">
    <text evidence="10">The sequence shown here is derived from an EMBL/GenBank/DDBJ whole genome shotgun (WGS) entry which is preliminary data.</text>
</comment>
<accession>A0ABU9JKP3</accession>
<name>A0ABU9JKP3_9GAMM</name>
<keyword evidence="4" id="KW-0067">ATP-binding</keyword>
<dbReference type="SMART" id="SM00382">
    <property type="entry name" value="AAA"/>
    <property type="match status" value="1"/>
</dbReference>
<evidence type="ECO:0000256" key="5">
    <source>
        <dbReference type="ARBA" id="ARBA00022989"/>
    </source>
</evidence>
<keyword evidence="5 7" id="KW-1133">Transmembrane helix</keyword>
<dbReference type="InterPro" id="IPR039421">
    <property type="entry name" value="Type_1_exporter"/>
</dbReference>
<dbReference type="SUPFAM" id="SSF52540">
    <property type="entry name" value="P-loop containing nucleoside triphosphate hydrolases"/>
    <property type="match status" value="1"/>
</dbReference>
<evidence type="ECO:0000256" key="2">
    <source>
        <dbReference type="ARBA" id="ARBA00022692"/>
    </source>
</evidence>
<dbReference type="InterPro" id="IPR017871">
    <property type="entry name" value="ABC_transporter-like_CS"/>
</dbReference>
<keyword evidence="11" id="KW-1185">Reference proteome</keyword>
<feature type="transmembrane region" description="Helical" evidence="7">
    <location>
        <begin position="171"/>
        <end position="189"/>
    </location>
</feature>
<dbReference type="PROSITE" id="PS50929">
    <property type="entry name" value="ABC_TM1F"/>
    <property type="match status" value="1"/>
</dbReference>
<feature type="domain" description="ABC transporter" evidence="8">
    <location>
        <begin position="348"/>
        <end position="584"/>
    </location>
</feature>
<proteinExistence type="predicted"/>
<dbReference type="PANTHER" id="PTHR43394">
    <property type="entry name" value="ATP-DEPENDENT PERMEASE MDL1, MITOCHONDRIAL"/>
    <property type="match status" value="1"/>
</dbReference>
<evidence type="ECO:0000256" key="1">
    <source>
        <dbReference type="ARBA" id="ARBA00004651"/>
    </source>
</evidence>
<dbReference type="InterPro" id="IPR003593">
    <property type="entry name" value="AAA+_ATPase"/>
</dbReference>
<evidence type="ECO:0000313" key="11">
    <source>
        <dbReference type="Proteomes" id="UP001455088"/>
    </source>
</evidence>
<dbReference type="Gene3D" id="1.20.1560.10">
    <property type="entry name" value="ABC transporter type 1, transmembrane domain"/>
    <property type="match status" value="1"/>
</dbReference>
<dbReference type="CDD" id="cd18575">
    <property type="entry name" value="ABC_6TM_bac_exporter_ABCB8_10_like"/>
    <property type="match status" value="1"/>
</dbReference>
<evidence type="ECO:0000259" key="9">
    <source>
        <dbReference type="PROSITE" id="PS50929"/>
    </source>
</evidence>
<dbReference type="Pfam" id="PF00664">
    <property type="entry name" value="ABC_membrane"/>
    <property type="match status" value="1"/>
</dbReference>
<feature type="domain" description="ABC transmembrane type-1" evidence="9">
    <location>
        <begin position="36"/>
        <end position="313"/>
    </location>
</feature>
<dbReference type="Pfam" id="PF00005">
    <property type="entry name" value="ABC_tran"/>
    <property type="match status" value="1"/>
</dbReference>
<sequence>MTDAPAPQDTPMRRLGSLNTLWPFVRRHVGLFSAWLVALAVSSVATLSLPVAVRQMIDHGFNSGGQINKAFALLFLVAVVLALATAARFFFVSLLGEKVVADLRSRLYAHLITLGAGFHDRSRSGELVSRLTADSELLRSVIGSTMSVALRSSVTVIGSLVMLFVTSPHLAAWSLVGIPLAVLPIIIGARRLRSIARASQDRIADANSLASETLGAVRTVQAHAREPYERGRFNAALSDAIGAARRRIRAQSIVTASAIVLVFGAIVGVLWLGAHEVIDGNMSAGTLGQFVLYALIGGGSVGALAEVWNELQRASGGMGRIAELLQEEVEITAPANPTGLPQPLRGEIRFEEVVFHYPQRPDTAALDHVDLHVRPGETVALVGPSGAGKSTILSMLLRFHDPAAGRILVDGVDLRQVDPAQLREQLALVPQQPTLFASSAFENIRYGRLDATDEEVQRAAEAAEADEFLRALPEGYASELGERGARLSGGQQQRIAIARALLKNAPILLLDEATSALDAQSERAVQQALERLMAGRTTLVIAHRLATVLKADRIVVMDHGRIVAQGTHAELLAEGGLYAELARLQFID</sequence>
<dbReference type="InterPro" id="IPR036640">
    <property type="entry name" value="ABC1_TM_sf"/>
</dbReference>
<dbReference type="EMBL" id="JBBYHY010000003">
    <property type="protein sequence ID" value="MEL3953412.1"/>
    <property type="molecule type" value="Genomic_DNA"/>
</dbReference>
<dbReference type="InterPro" id="IPR011918">
    <property type="entry name" value="ABC_MsbA_ATP-bd"/>
</dbReference>
<organism evidence="10 11">
    <name type="scientific">Stenotrophomonas bentonitica</name>
    <dbReference type="NCBI Taxonomy" id="1450134"/>
    <lineage>
        <taxon>Bacteria</taxon>
        <taxon>Pseudomonadati</taxon>
        <taxon>Pseudomonadota</taxon>
        <taxon>Gammaproteobacteria</taxon>
        <taxon>Lysobacterales</taxon>
        <taxon>Lysobacteraceae</taxon>
        <taxon>Stenotrophomonas</taxon>
    </lineage>
</organism>
<dbReference type="InterPro" id="IPR011527">
    <property type="entry name" value="ABC1_TM_dom"/>
</dbReference>
<dbReference type="PROSITE" id="PS50893">
    <property type="entry name" value="ABC_TRANSPORTER_2"/>
    <property type="match status" value="1"/>
</dbReference>
<evidence type="ECO:0000256" key="6">
    <source>
        <dbReference type="ARBA" id="ARBA00023136"/>
    </source>
</evidence>
<dbReference type="Gene3D" id="3.40.50.300">
    <property type="entry name" value="P-loop containing nucleotide triphosphate hydrolases"/>
    <property type="match status" value="1"/>
</dbReference>
<keyword evidence="2 7" id="KW-0812">Transmembrane</keyword>
<feature type="transmembrane region" description="Helical" evidence="7">
    <location>
        <begin position="29"/>
        <end position="51"/>
    </location>
</feature>
<protein>
    <submittedName>
        <fullName evidence="10">ABC transporter transmembrane domain-containing protein</fullName>
    </submittedName>
</protein>
<feature type="transmembrane region" description="Helical" evidence="7">
    <location>
        <begin position="71"/>
        <end position="96"/>
    </location>
</feature>